<evidence type="ECO:0000313" key="3">
    <source>
        <dbReference type="Proteomes" id="UP000597444"/>
    </source>
</evidence>
<dbReference type="InterPro" id="IPR052356">
    <property type="entry name" value="Thiol_S-MT"/>
</dbReference>
<dbReference type="Proteomes" id="UP000597444">
    <property type="component" value="Unassembled WGS sequence"/>
</dbReference>
<keyword evidence="2" id="KW-0489">Methyltransferase</keyword>
<keyword evidence="3" id="KW-1185">Reference proteome</keyword>
<keyword evidence="2" id="KW-0808">Transferase</keyword>
<protein>
    <submittedName>
        <fullName evidence="2">Methyltransferase type 11</fullName>
    </submittedName>
</protein>
<dbReference type="AlphaFoldDB" id="A0A8J3IQ53"/>
<gene>
    <name evidence="2" type="ORF">KSF_081960</name>
</gene>
<dbReference type="Pfam" id="PF08241">
    <property type="entry name" value="Methyltransf_11"/>
    <property type="match status" value="1"/>
</dbReference>
<dbReference type="EMBL" id="BNJK01000002">
    <property type="protein sequence ID" value="GHO98148.1"/>
    <property type="molecule type" value="Genomic_DNA"/>
</dbReference>
<dbReference type="InterPro" id="IPR029063">
    <property type="entry name" value="SAM-dependent_MTases_sf"/>
</dbReference>
<reference evidence="2" key="1">
    <citation type="submission" date="2020-10" db="EMBL/GenBank/DDBJ databases">
        <title>Taxonomic study of unclassified bacteria belonging to the class Ktedonobacteria.</title>
        <authorList>
            <person name="Yabe S."/>
            <person name="Wang C.M."/>
            <person name="Zheng Y."/>
            <person name="Sakai Y."/>
            <person name="Cavaletti L."/>
            <person name="Monciardini P."/>
            <person name="Donadio S."/>
        </authorList>
    </citation>
    <scope>NUCLEOTIDE SEQUENCE</scope>
    <source>
        <strain evidence="2">ID150040</strain>
    </source>
</reference>
<feature type="domain" description="Methyltransferase type 11" evidence="1">
    <location>
        <begin position="46"/>
        <end position="141"/>
    </location>
</feature>
<accession>A0A8J3IQ53</accession>
<comment type="caution">
    <text evidence="2">The sequence shown here is derived from an EMBL/GenBank/DDBJ whole genome shotgun (WGS) entry which is preliminary data.</text>
</comment>
<proteinExistence type="predicted"/>
<evidence type="ECO:0000313" key="2">
    <source>
        <dbReference type="EMBL" id="GHO98148.1"/>
    </source>
</evidence>
<dbReference type="PANTHER" id="PTHR45036">
    <property type="entry name" value="METHYLTRANSFERASE LIKE 7B"/>
    <property type="match status" value="1"/>
</dbReference>
<evidence type="ECO:0000259" key="1">
    <source>
        <dbReference type="Pfam" id="PF08241"/>
    </source>
</evidence>
<dbReference type="InterPro" id="IPR013216">
    <property type="entry name" value="Methyltransf_11"/>
</dbReference>
<name>A0A8J3IQ53_9CHLR</name>
<dbReference type="RefSeq" id="WP_220208913.1">
    <property type="nucleotide sequence ID" value="NZ_BNJK01000002.1"/>
</dbReference>
<organism evidence="2 3">
    <name type="scientific">Reticulibacter mediterranei</name>
    <dbReference type="NCBI Taxonomy" id="2778369"/>
    <lineage>
        <taxon>Bacteria</taxon>
        <taxon>Bacillati</taxon>
        <taxon>Chloroflexota</taxon>
        <taxon>Ktedonobacteria</taxon>
        <taxon>Ktedonobacterales</taxon>
        <taxon>Reticulibacteraceae</taxon>
        <taxon>Reticulibacter</taxon>
    </lineage>
</organism>
<dbReference type="GO" id="GO:0032259">
    <property type="term" value="P:methylation"/>
    <property type="evidence" value="ECO:0007669"/>
    <property type="project" value="UniProtKB-KW"/>
</dbReference>
<sequence>MHDDEGTISYPRFAAFYTWMTDRPLVRRGQEQFRRECVSQAEGVVLEVGAGGGQNFSFYDAQRVERVEACEPDEAMLNVARRRLADAPVPITLTRAAVESLPFPDASFDCVVATLVFCSVRDVERGLGEVRRVLKPGGKLLLLEHVRSQNGTTAWIQDSLVPLTTRIMGNCHPNRNTQQAVLAAGFSLVQARKVMGGLQPVVQLSVIRPLA</sequence>
<dbReference type="PANTHER" id="PTHR45036:SF1">
    <property type="entry name" value="METHYLTRANSFERASE LIKE 7A"/>
    <property type="match status" value="1"/>
</dbReference>
<dbReference type="Gene3D" id="3.40.50.150">
    <property type="entry name" value="Vaccinia Virus protein VP39"/>
    <property type="match status" value="1"/>
</dbReference>
<dbReference type="SUPFAM" id="SSF53335">
    <property type="entry name" value="S-adenosyl-L-methionine-dependent methyltransferases"/>
    <property type="match status" value="1"/>
</dbReference>
<dbReference type="CDD" id="cd02440">
    <property type="entry name" value="AdoMet_MTases"/>
    <property type="match status" value="1"/>
</dbReference>
<dbReference type="GO" id="GO:0008757">
    <property type="term" value="F:S-adenosylmethionine-dependent methyltransferase activity"/>
    <property type="evidence" value="ECO:0007669"/>
    <property type="project" value="InterPro"/>
</dbReference>